<reference evidence="5 6" key="1">
    <citation type="submission" date="2016-10" db="EMBL/GenBank/DDBJ databases">
        <authorList>
            <person name="Varghese N."/>
            <person name="Submissions S."/>
        </authorList>
    </citation>
    <scope>NUCLEOTIDE SEQUENCE [LARGE SCALE GENOMIC DNA]</scope>
    <source>
        <strain evidence="3 6">CDM_1</strain>
        <strain evidence="5">CDM_6</strain>
    </source>
</reference>
<dbReference type="Proteomes" id="UP000324021">
    <property type="component" value="Unassembled WGS sequence"/>
</dbReference>
<feature type="compositionally biased region" description="Polar residues" evidence="1">
    <location>
        <begin position="16"/>
        <end position="29"/>
    </location>
</feature>
<keyword evidence="2" id="KW-1133">Transmembrane helix</keyword>
<dbReference type="Pfam" id="PF26071">
    <property type="entry name" value="DUF8028"/>
    <property type="match status" value="1"/>
</dbReference>
<dbReference type="AlphaFoldDB" id="A0A1I0GY67"/>
<accession>A0A1I0GY67</accession>
<dbReference type="EMBL" id="FOIC01000012">
    <property type="protein sequence ID" value="SET76343.1"/>
    <property type="molecule type" value="Genomic_DNA"/>
</dbReference>
<evidence type="ECO:0000313" key="5">
    <source>
        <dbReference type="Proteomes" id="UP000199320"/>
    </source>
</evidence>
<dbReference type="Proteomes" id="UP000199320">
    <property type="component" value="Unassembled WGS sequence"/>
</dbReference>
<evidence type="ECO:0000313" key="6">
    <source>
        <dbReference type="Proteomes" id="UP000324021"/>
    </source>
</evidence>
<feature type="region of interest" description="Disordered" evidence="1">
    <location>
        <begin position="16"/>
        <end position="37"/>
    </location>
</feature>
<sequence length="104" mass="11332">MGPVVNGVFKKRCSVSMSNSPVSNDSIAPSSPEPEAKRDRSNWILRSLKGPTQFLSFWAAIALPFVHLPLLTQGLGDPDVTLAFFLLLAANVFALYVGHGYKQE</sequence>
<dbReference type="STRING" id="392421.SAMN04488694_11220"/>
<organism evidence="4 5">
    <name type="scientific">Natrinema hispanicum</name>
    <dbReference type="NCBI Taxonomy" id="392421"/>
    <lineage>
        <taxon>Archaea</taxon>
        <taxon>Methanobacteriati</taxon>
        <taxon>Methanobacteriota</taxon>
        <taxon>Stenosarchaea group</taxon>
        <taxon>Halobacteria</taxon>
        <taxon>Halobacteriales</taxon>
        <taxon>Natrialbaceae</taxon>
        <taxon>Natrinema</taxon>
    </lineage>
</organism>
<feature type="transmembrane region" description="Helical" evidence="2">
    <location>
        <begin position="80"/>
        <end position="98"/>
    </location>
</feature>
<evidence type="ECO:0000256" key="1">
    <source>
        <dbReference type="SAM" id="MobiDB-lite"/>
    </source>
</evidence>
<evidence type="ECO:0000256" key="2">
    <source>
        <dbReference type="SAM" id="Phobius"/>
    </source>
</evidence>
<protein>
    <submittedName>
        <fullName evidence="4">Uncharacterized protein</fullName>
    </submittedName>
</protein>
<evidence type="ECO:0000313" key="3">
    <source>
        <dbReference type="EMBL" id="SDD07445.1"/>
    </source>
</evidence>
<gene>
    <name evidence="4" type="ORF">SAMN04488694_11220</name>
    <name evidence="3" type="ORF">SAMN05192552_101210</name>
</gene>
<keyword evidence="5" id="KW-1185">Reference proteome</keyword>
<dbReference type="EMBL" id="FMZP01000012">
    <property type="protein sequence ID" value="SDD07445.1"/>
    <property type="molecule type" value="Genomic_DNA"/>
</dbReference>
<keyword evidence="2" id="KW-0812">Transmembrane</keyword>
<name>A0A1I0GY67_9EURY</name>
<proteinExistence type="predicted"/>
<evidence type="ECO:0000313" key="4">
    <source>
        <dbReference type="EMBL" id="SET76343.1"/>
    </source>
</evidence>
<feature type="transmembrane region" description="Helical" evidence="2">
    <location>
        <begin position="54"/>
        <end position="74"/>
    </location>
</feature>
<dbReference type="InterPro" id="IPR058341">
    <property type="entry name" value="DUF8028"/>
</dbReference>
<keyword evidence="2" id="KW-0472">Membrane</keyword>
<reference evidence="4" key="2">
    <citation type="submission" date="2016-10" db="EMBL/GenBank/DDBJ databases">
        <authorList>
            <person name="de Groot N.N."/>
        </authorList>
    </citation>
    <scope>NUCLEOTIDE SEQUENCE [LARGE SCALE GENOMIC DNA]</scope>
    <source>
        <strain evidence="4">CDM_6</strain>
    </source>
</reference>